<dbReference type="SUPFAM" id="SSF111369">
    <property type="entry name" value="HlyD-like secretion proteins"/>
    <property type="match status" value="1"/>
</dbReference>
<evidence type="ECO:0000256" key="1">
    <source>
        <dbReference type="ARBA" id="ARBA00004377"/>
    </source>
</evidence>
<keyword evidence="15" id="KW-1185">Reference proteome</keyword>
<dbReference type="RefSeq" id="WP_148772170.1">
    <property type="nucleotide sequence ID" value="NZ_VSSS01000017.1"/>
</dbReference>
<dbReference type="InterPro" id="IPR058982">
    <property type="entry name" value="Beta-barrel_AprE"/>
</dbReference>
<dbReference type="NCBIfam" id="TIGR01843">
    <property type="entry name" value="type_I_hlyD"/>
    <property type="match status" value="1"/>
</dbReference>
<dbReference type="InterPro" id="IPR050739">
    <property type="entry name" value="MFP"/>
</dbReference>
<protein>
    <recommendedName>
        <fullName evidence="9">Membrane fusion protein (MFP) family protein</fullName>
    </recommendedName>
</protein>
<evidence type="ECO:0000256" key="10">
    <source>
        <dbReference type="SAM" id="Coils"/>
    </source>
</evidence>
<accession>A0A5D3KLV3</accession>
<dbReference type="InterPro" id="IPR010129">
    <property type="entry name" value="T1SS_HlyD"/>
</dbReference>
<comment type="subcellular location">
    <subcellularLocation>
        <location evidence="1 9">Cell inner membrane</location>
        <topology evidence="1 9">Single-pass membrane protein</topology>
    </subcellularLocation>
</comment>
<dbReference type="Gene3D" id="2.40.50.100">
    <property type="match status" value="1"/>
</dbReference>
<dbReference type="GO" id="GO:0005886">
    <property type="term" value="C:plasma membrane"/>
    <property type="evidence" value="ECO:0007669"/>
    <property type="project" value="UniProtKB-SubCell"/>
</dbReference>
<evidence type="ECO:0000256" key="11">
    <source>
        <dbReference type="SAM" id="MobiDB-lite"/>
    </source>
</evidence>
<dbReference type="GO" id="GO:0009306">
    <property type="term" value="P:protein secretion"/>
    <property type="evidence" value="ECO:0007669"/>
    <property type="project" value="InterPro"/>
</dbReference>
<dbReference type="Pfam" id="PF25994">
    <property type="entry name" value="HH_AprE"/>
    <property type="match status" value="1"/>
</dbReference>
<evidence type="ECO:0000256" key="4">
    <source>
        <dbReference type="ARBA" id="ARBA00022475"/>
    </source>
</evidence>
<feature type="domain" description="AprE-like beta-barrel" evidence="13">
    <location>
        <begin position="342"/>
        <end position="393"/>
    </location>
</feature>
<dbReference type="PANTHER" id="PTHR30386">
    <property type="entry name" value="MEMBRANE FUSION SUBUNIT OF EMRAB-TOLC MULTIDRUG EFFLUX PUMP"/>
    <property type="match status" value="1"/>
</dbReference>
<keyword evidence="10" id="KW-0175">Coiled coil</keyword>
<feature type="coiled-coil region" evidence="10">
    <location>
        <begin position="250"/>
        <end position="299"/>
    </location>
</feature>
<evidence type="ECO:0000256" key="8">
    <source>
        <dbReference type="ARBA" id="ARBA00023136"/>
    </source>
</evidence>
<sequence>MTAARKIIRFPDGRRRRADETAFLPAALEVMERPPSPVGRAIGMTIILLFCSALAWAALCRVDVVATAPGKIVVNGRTKVIQPAETGVVRAIHVRDGATVRAGDVLIELDPTISGAELDHVKADLIAAQLDIARLRAALAPGDPIGAFVPPIGAGPQAIELHRQFLASQMIEQATKLSELDRQLAQKKAESETIGATISKLDATIPLLEERVNVRKYLYDKAIGSKITYLTEAQDLVGQQHDILVQQSRLREAEAATATLAQARSKAEAEFRRTLYDDLSKAEQRAAGLAQDAIKAEQKAKLQILTAPVDGVVQQLAVHTIGGVVTPAQTLAAVVSLNPDFEIEAMVSNRDIGFVVPGQTVAIKIDTFNFTRYGLLDGRVLSISRDSITRDRREDGAREQPGGAETASSEPKGQELIYAARVSLDRTAMMIEGRTVQLSPGMAVTVEIKTGSRRIISYLLSPLTRYNQEMLRER</sequence>
<reference evidence="14 15" key="1">
    <citation type="submission" date="2019-08" db="EMBL/GenBank/DDBJ databases">
        <title>Bradyrhizobium hipponensis sp. nov., a rhizobium isolated from a Lupinus angustifolius root nodule in Tunisia.</title>
        <authorList>
            <person name="Off K."/>
            <person name="Rejili M."/>
            <person name="Mars M."/>
            <person name="Brachmann A."/>
            <person name="Marin M."/>
        </authorList>
    </citation>
    <scope>NUCLEOTIDE SEQUENCE [LARGE SCALE GENOMIC DNA]</scope>
    <source>
        <strain evidence="14 15">CTAW71</strain>
    </source>
</reference>
<dbReference type="InterPro" id="IPR006144">
    <property type="entry name" value="Secretion_HlyD_CS"/>
</dbReference>
<evidence type="ECO:0000256" key="5">
    <source>
        <dbReference type="ARBA" id="ARBA00022519"/>
    </source>
</evidence>
<keyword evidence="8 9" id="KW-0472">Membrane</keyword>
<dbReference type="EMBL" id="VSSS01000017">
    <property type="protein sequence ID" value="TYL96778.1"/>
    <property type="molecule type" value="Genomic_DNA"/>
</dbReference>
<evidence type="ECO:0000256" key="2">
    <source>
        <dbReference type="ARBA" id="ARBA00009477"/>
    </source>
</evidence>
<name>A0A5D3KLV3_9BRAD</name>
<evidence type="ECO:0000256" key="3">
    <source>
        <dbReference type="ARBA" id="ARBA00022448"/>
    </source>
</evidence>
<evidence type="ECO:0000256" key="9">
    <source>
        <dbReference type="RuleBase" id="RU365093"/>
    </source>
</evidence>
<evidence type="ECO:0000256" key="7">
    <source>
        <dbReference type="ARBA" id="ARBA00022989"/>
    </source>
</evidence>
<dbReference type="Gene3D" id="2.40.30.170">
    <property type="match status" value="1"/>
</dbReference>
<evidence type="ECO:0000313" key="15">
    <source>
        <dbReference type="Proteomes" id="UP000324758"/>
    </source>
</evidence>
<dbReference type="Gene3D" id="1.10.287.470">
    <property type="entry name" value="Helix hairpin bin"/>
    <property type="match status" value="1"/>
</dbReference>
<comment type="similarity">
    <text evidence="2 9">Belongs to the membrane fusion protein (MFP) (TC 8.A.1) family.</text>
</comment>
<keyword evidence="7 9" id="KW-1133">Transmembrane helix</keyword>
<evidence type="ECO:0000259" key="13">
    <source>
        <dbReference type="Pfam" id="PF26002"/>
    </source>
</evidence>
<dbReference type="Pfam" id="PF26002">
    <property type="entry name" value="Beta-barrel_AprE"/>
    <property type="match status" value="1"/>
</dbReference>
<evidence type="ECO:0000256" key="6">
    <source>
        <dbReference type="ARBA" id="ARBA00022692"/>
    </source>
</evidence>
<gene>
    <name evidence="14" type="ORF">FXB40_10725</name>
</gene>
<organism evidence="14 15">
    <name type="scientific">Bradyrhizobium rifense</name>
    <dbReference type="NCBI Taxonomy" id="515499"/>
    <lineage>
        <taxon>Bacteria</taxon>
        <taxon>Pseudomonadati</taxon>
        <taxon>Pseudomonadota</taxon>
        <taxon>Alphaproteobacteria</taxon>
        <taxon>Hyphomicrobiales</taxon>
        <taxon>Nitrobacteraceae</taxon>
        <taxon>Bradyrhizobium</taxon>
    </lineage>
</organism>
<dbReference type="AlphaFoldDB" id="A0A5D3KLV3"/>
<proteinExistence type="inferred from homology"/>
<evidence type="ECO:0000259" key="12">
    <source>
        <dbReference type="Pfam" id="PF25994"/>
    </source>
</evidence>
<feature type="transmembrane region" description="Helical" evidence="9">
    <location>
        <begin position="41"/>
        <end position="59"/>
    </location>
</feature>
<feature type="domain" description="AprE-like long alpha-helical hairpin" evidence="12">
    <location>
        <begin position="115"/>
        <end position="298"/>
    </location>
</feature>
<feature type="region of interest" description="Disordered" evidence="11">
    <location>
        <begin position="390"/>
        <end position="411"/>
    </location>
</feature>
<keyword evidence="6 9" id="KW-0812">Transmembrane</keyword>
<dbReference type="InterPro" id="IPR058781">
    <property type="entry name" value="HH_AprE-like"/>
</dbReference>
<keyword evidence="5 9" id="KW-0997">Cell inner membrane</keyword>
<keyword evidence="4 9" id="KW-1003">Cell membrane</keyword>
<dbReference type="PROSITE" id="PS00543">
    <property type="entry name" value="HLYD_FAMILY"/>
    <property type="match status" value="1"/>
</dbReference>
<comment type="caution">
    <text evidence="14">The sequence shown here is derived from an EMBL/GenBank/DDBJ whole genome shotgun (WGS) entry which is preliminary data.</text>
</comment>
<keyword evidence="3 9" id="KW-0813">Transport</keyword>
<dbReference type="PANTHER" id="PTHR30386:SF27">
    <property type="entry name" value="MEMBRANE FUSION PROTEIN (MFP) FAMILY PROTEIN"/>
    <property type="match status" value="1"/>
</dbReference>
<dbReference type="OrthoDB" id="9810980at2"/>
<dbReference type="Proteomes" id="UP000324758">
    <property type="component" value="Unassembled WGS sequence"/>
</dbReference>
<dbReference type="PRINTS" id="PR01490">
    <property type="entry name" value="RTXTOXIND"/>
</dbReference>
<evidence type="ECO:0000313" key="14">
    <source>
        <dbReference type="EMBL" id="TYL96778.1"/>
    </source>
</evidence>